<reference evidence="2 3" key="1">
    <citation type="journal article" date="2021" name="Sci. Rep.">
        <title>The genome of the diatom Chaetoceros tenuissimus carries an ancient integrated fragment of an extant virus.</title>
        <authorList>
            <person name="Hongo Y."/>
            <person name="Kimura K."/>
            <person name="Takaki Y."/>
            <person name="Yoshida Y."/>
            <person name="Baba S."/>
            <person name="Kobayashi G."/>
            <person name="Nagasaki K."/>
            <person name="Hano T."/>
            <person name="Tomaru Y."/>
        </authorList>
    </citation>
    <scope>NUCLEOTIDE SEQUENCE [LARGE SCALE GENOMIC DNA]</scope>
    <source>
        <strain evidence="2 3">NIES-3715</strain>
    </source>
</reference>
<feature type="compositionally biased region" description="Polar residues" evidence="1">
    <location>
        <begin position="483"/>
        <end position="500"/>
    </location>
</feature>
<evidence type="ECO:0000313" key="2">
    <source>
        <dbReference type="EMBL" id="GFH52933.1"/>
    </source>
</evidence>
<protein>
    <submittedName>
        <fullName evidence="2">Uncharacterized protein</fullName>
    </submittedName>
</protein>
<feature type="region of interest" description="Disordered" evidence="1">
    <location>
        <begin position="18"/>
        <end position="47"/>
    </location>
</feature>
<feature type="region of interest" description="Disordered" evidence="1">
    <location>
        <begin position="1042"/>
        <end position="1089"/>
    </location>
</feature>
<keyword evidence="3" id="KW-1185">Reference proteome</keyword>
<feature type="region of interest" description="Disordered" evidence="1">
    <location>
        <begin position="896"/>
        <end position="918"/>
    </location>
</feature>
<evidence type="ECO:0000313" key="3">
    <source>
        <dbReference type="Proteomes" id="UP001054902"/>
    </source>
</evidence>
<accession>A0AAD3CVV4</accession>
<feature type="region of interest" description="Disordered" evidence="1">
    <location>
        <begin position="250"/>
        <end position="285"/>
    </location>
</feature>
<feature type="compositionally biased region" description="Basic residues" evidence="1">
    <location>
        <begin position="1175"/>
        <end position="1185"/>
    </location>
</feature>
<feature type="compositionally biased region" description="Polar residues" evidence="1">
    <location>
        <begin position="1199"/>
        <end position="1219"/>
    </location>
</feature>
<feature type="compositionally biased region" description="Low complexity" evidence="1">
    <location>
        <begin position="1148"/>
        <end position="1174"/>
    </location>
</feature>
<feature type="region of interest" description="Disordered" evidence="1">
    <location>
        <begin position="478"/>
        <end position="518"/>
    </location>
</feature>
<organism evidence="2 3">
    <name type="scientific">Chaetoceros tenuissimus</name>
    <dbReference type="NCBI Taxonomy" id="426638"/>
    <lineage>
        <taxon>Eukaryota</taxon>
        <taxon>Sar</taxon>
        <taxon>Stramenopiles</taxon>
        <taxon>Ochrophyta</taxon>
        <taxon>Bacillariophyta</taxon>
        <taxon>Coscinodiscophyceae</taxon>
        <taxon>Chaetocerotophycidae</taxon>
        <taxon>Chaetocerotales</taxon>
        <taxon>Chaetocerotaceae</taxon>
        <taxon>Chaetoceros</taxon>
    </lineage>
</organism>
<sequence length="1235" mass="138398">MMIQCIYGMTPFKTPVFNSRNSIQDGQTMKHSRDETQDDAGATTEKQPLPVMDHRSASIYVTFHTNGTISRPFGYDIEYQVQIKEVRRLSQSHSFFSHEEEGYQYQPLSETKSIWTWSDSSQDVLQHTFTKRISWDIPIQSCVNSEGTVIAYSHCEEMYYVKLWRVAKALHGQDGNDDLKLIRYAFVERKYLDTSPLYVHLHIPLDVDMMENEERVFKMMNGKESASVPSMPTVANFAVKNSDGKDAALETDSVNKSERQDHGQTSNYKVGMMRGSRLGQTSPRAATATIETKKADIDSNAVEWAILLSLLGLTISMFSMIHVMSQKKSEERDQSIIIDMGSAPTPNDSESVPNQVVRQNFTNIVSPIHTPSSPLRRNSSKNIELEPLDEVSQSSKHEMDADNEFDDESHAERPWRRVLDEQVEISETHVNEGDTTDKVLFSPPFMKRLEKPNSPLFQDTSNLHESNKLSFDCTSPKKDMTHEMTSSPQAEMSSSNSSKNAVDMKDHQPGTISNQSQKSIEAIACNDETDQTRVSCKSKIEIETNEDVLISKSVLCDGMTQEEIISEEKTLDPIDNGIFEEEKDEIQNDDHSLDESSSCLPNESKTSSLLNDGLVQSQSSHQEQETLDASIDKVTAAMENSVFEEKDEIQKDYHSLESNICSANESKVSHLLNDGLDHSQSSHQELESPDVFMDKDTTAVCRANNVDQDCPDTACSREEPNERDIDSSDCLQDIRQSIDSLQSQEKDECNDVDSEKAGNIHSCHNLASASEMLCSLSEYQLTAVTRKEQEVTSAFDSNSLHLLDSKTTHAGYNVHSASKDDLQGDTLVSSPSENLQSVNQILCDLQESLLVLSSPDRNETTNVELPNGTNHERDTEVSCSDGKEFCRAGLNDQILGNSSSDKKLDNDDQPSQSPLKRKYDELDSRTLDDMKDVVEKTGFSHYDGSDGCSSNSSPGWSFSGEKRLKRLEYLTQDELQEETNTTCAIGVLRSRIKMEDIDAFPKPPDADAMLDTNRDITMAANDRQSSKEEPSQQSMDHIRELHQDTPDSSNKRNASVSFDASVKTDNFNTSTHDSRNDASDEEKSENPLQWISQEIVAPVWVLGQTSPKAKRKRNEPSPERKIKQKVSSNKRALKEKVLQDVSNHVQDGSIIGSRRSKSSKLASTSKGSKSSAALSKRRNRRKKIVPKIPAEIILESKETPSMSKSRQLNSNHLESNSVSFRDDKSKSTCSSSRVY</sequence>
<proteinExistence type="predicted"/>
<feature type="compositionally biased region" description="Polar residues" evidence="1">
    <location>
        <begin position="18"/>
        <end position="29"/>
    </location>
</feature>
<feature type="region of interest" description="Disordered" evidence="1">
    <location>
        <begin position="857"/>
        <end position="877"/>
    </location>
</feature>
<feature type="compositionally biased region" description="Basic and acidic residues" evidence="1">
    <location>
        <begin position="585"/>
        <end position="594"/>
    </location>
</feature>
<gene>
    <name evidence="2" type="ORF">CTEN210_09410</name>
</gene>
<evidence type="ECO:0000256" key="1">
    <source>
        <dbReference type="SAM" id="MobiDB-lite"/>
    </source>
</evidence>
<dbReference type="EMBL" id="BLLK01000046">
    <property type="protein sequence ID" value="GFH52933.1"/>
    <property type="molecule type" value="Genomic_DNA"/>
</dbReference>
<feature type="compositionally biased region" description="Polar residues" evidence="1">
    <location>
        <begin position="595"/>
        <end position="608"/>
    </location>
</feature>
<name>A0AAD3CVV4_9STRA</name>
<feature type="compositionally biased region" description="Basic and acidic residues" evidence="1">
    <location>
        <begin position="250"/>
        <end position="262"/>
    </location>
</feature>
<dbReference type="Proteomes" id="UP001054902">
    <property type="component" value="Unassembled WGS sequence"/>
</dbReference>
<dbReference type="AlphaFoldDB" id="A0AAD3CVV4"/>
<comment type="caution">
    <text evidence="2">The sequence shown here is derived from an EMBL/GenBank/DDBJ whole genome shotgun (WGS) entry which is preliminary data.</text>
</comment>
<feature type="compositionally biased region" description="Polar residues" evidence="1">
    <location>
        <begin position="860"/>
        <end position="869"/>
    </location>
</feature>
<feature type="compositionally biased region" description="Polar residues" evidence="1">
    <location>
        <begin position="1046"/>
        <end position="1071"/>
    </location>
</feature>
<feature type="region of interest" description="Disordered" evidence="1">
    <location>
        <begin position="585"/>
        <end position="608"/>
    </location>
</feature>
<feature type="region of interest" description="Disordered" evidence="1">
    <location>
        <begin position="1104"/>
        <end position="1235"/>
    </location>
</feature>
<feature type="region of interest" description="Disordered" evidence="1">
    <location>
        <begin position="387"/>
        <end position="414"/>
    </location>
</feature>